<dbReference type="AlphaFoldDB" id="A0A9W9AFP0"/>
<dbReference type="EMBL" id="JAOTPV010000006">
    <property type="protein sequence ID" value="KAJ4480907.1"/>
    <property type="molecule type" value="Genomic_DNA"/>
</dbReference>
<evidence type="ECO:0000313" key="3">
    <source>
        <dbReference type="Proteomes" id="UP001150266"/>
    </source>
</evidence>
<reference evidence="2" key="1">
    <citation type="submission" date="2022-08" db="EMBL/GenBank/DDBJ databases">
        <title>A Global Phylogenomic Analysis of the Shiitake Genus Lentinula.</title>
        <authorList>
            <consortium name="DOE Joint Genome Institute"/>
            <person name="Sierra-Patev S."/>
            <person name="Min B."/>
            <person name="Naranjo-Ortiz M."/>
            <person name="Looney B."/>
            <person name="Konkel Z."/>
            <person name="Slot J.C."/>
            <person name="Sakamoto Y."/>
            <person name="Steenwyk J.L."/>
            <person name="Rokas A."/>
            <person name="Carro J."/>
            <person name="Camarero S."/>
            <person name="Ferreira P."/>
            <person name="Molpeceres G."/>
            <person name="Ruiz-Duenas F.J."/>
            <person name="Serrano A."/>
            <person name="Henrissat B."/>
            <person name="Drula E."/>
            <person name="Hughes K.W."/>
            <person name="Mata J.L."/>
            <person name="Ishikawa N.K."/>
            <person name="Vargas-Isla R."/>
            <person name="Ushijima S."/>
            <person name="Smith C.A."/>
            <person name="Ahrendt S."/>
            <person name="Andreopoulos W."/>
            <person name="He G."/>
            <person name="Labutti K."/>
            <person name="Lipzen A."/>
            <person name="Ng V."/>
            <person name="Riley R."/>
            <person name="Sandor L."/>
            <person name="Barry K."/>
            <person name="Martinez A.T."/>
            <person name="Xiao Y."/>
            <person name="Gibbons J.G."/>
            <person name="Terashima K."/>
            <person name="Grigoriev I.V."/>
            <person name="Hibbett D.S."/>
        </authorList>
    </citation>
    <scope>NUCLEOTIDE SEQUENCE</scope>
    <source>
        <strain evidence="2">JLM2183</strain>
    </source>
</reference>
<accession>A0A9W9AFP0</accession>
<protein>
    <submittedName>
        <fullName evidence="2">Uncharacterized protein</fullName>
    </submittedName>
</protein>
<comment type="caution">
    <text evidence="2">The sequence shown here is derived from an EMBL/GenBank/DDBJ whole genome shotgun (WGS) entry which is preliminary data.</text>
</comment>
<name>A0A9W9AFP0_9AGAR</name>
<sequence length="288" mass="32008">MKAASPRGDGWGLGVRRQYLEACHLYAQYSLSDTLKPWLETVNNYERRLAKVKQEERRSEAPTRGRTSTGQYRSRIPLPPLGDLLPRSAHITAKVLTVVSAYHNLESTTFTKSRPTKTIVDGNTWRRPWQATAEAISFAFADRRNELNAYETHTEHLFNDNLPRFHWNIIRYDRPCIGSLILDETSSLIVSTMPTSQGSGTPTSSLLEQISSCTLPHHLAPGNRALAPAIELERYAENLTVAGVKGSTSAQHAANLVMTPTAVRRTVRSGEGPTKFSTSRPSLAGRLQ</sequence>
<organism evidence="2 3">
    <name type="scientific">Lentinula aciculospora</name>
    <dbReference type="NCBI Taxonomy" id="153920"/>
    <lineage>
        <taxon>Eukaryota</taxon>
        <taxon>Fungi</taxon>
        <taxon>Dikarya</taxon>
        <taxon>Basidiomycota</taxon>
        <taxon>Agaricomycotina</taxon>
        <taxon>Agaricomycetes</taxon>
        <taxon>Agaricomycetidae</taxon>
        <taxon>Agaricales</taxon>
        <taxon>Marasmiineae</taxon>
        <taxon>Omphalotaceae</taxon>
        <taxon>Lentinula</taxon>
    </lineage>
</organism>
<feature type="region of interest" description="Disordered" evidence="1">
    <location>
        <begin position="266"/>
        <end position="288"/>
    </location>
</feature>
<proteinExistence type="predicted"/>
<evidence type="ECO:0000313" key="2">
    <source>
        <dbReference type="EMBL" id="KAJ4480907.1"/>
    </source>
</evidence>
<gene>
    <name evidence="2" type="ORF">J3R30DRAFT_3864432</name>
</gene>
<keyword evidence="3" id="KW-1185">Reference proteome</keyword>
<feature type="compositionally biased region" description="Basic and acidic residues" evidence="1">
    <location>
        <begin position="52"/>
        <end position="63"/>
    </location>
</feature>
<dbReference type="Proteomes" id="UP001150266">
    <property type="component" value="Unassembled WGS sequence"/>
</dbReference>
<dbReference type="OrthoDB" id="2355984at2759"/>
<feature type="region of interest" description="Disordered" evidence="1">
    <location>
        <begin position="52"/>
        <end position="75"/>
    </location>
</feature>
<evidence type="ECO:0000256" key="1">
    <source>
        <dbReference type="SAM" id="MobiDB-lite"/>
    </source>
</evidence>